<dbReference type="InterPro" id="IPR003774">
    <property type="entry name" value="AlgH-like"/>
</dbReference>
<dbReference type="PANTHER" id="PTHR30327">
    <property type="entry name" value="UNCHARACTERIZED PROTEIN YQGE"/>
    <property type="match status" value="1"/>
</dbReference>
<gene>
    <name evidence="4" type="ORF">GZA08_14150</name>
</gene>
<evidence type="ECO:0000256" key="3">
    <source>
        <dbReference type="SAM" id="MobiDB-lite"/>
    </source>
</evidence>
<dbReference type="SUPFAM" id="SSF143456">
    <property type="entry name" value="VC0467-like"/>
    <property type="match status" value="1"/>
</dbReference>
<evidence type="ECO:0000313" key="4">
    <source>
        <dbReference type="EMBL" id="NDV02109.1"/>
    </source>
</evidence>
<evidence type="ECO:0000313" key="5">
    <source>
        <dbReference type="Proteomes" id="UP000474757"/>
    </source>
</evidence>
<dbReference type="HAMAP" id="MF_00758">
    <property type="entry name" value="UPF0301"/>
    <property type="match status" value="1"/>
</dbReference>
<name>A0A6B2JZN2_9RHOB</name>
<dbReference type="AlphaFoldDB" id="A0A6B2JZN2"/>
<dbReference type="NCBIfam" id="NF001268">
    <property type="entry name" value="PRK00228.1-4"/>
    <property type="match status" value="1"/>
</dbReference>
<accession>A0A6B2JZN2</accession>
<evidence type="ECO:0000256" key="2">
    <source>
        <dbReference type="HAMAP-Rule" id="MF_00758"/>
    </source>
</evidence>
<dbReference type="EMBL" id="JAAGAB010000003">
    <property type="protein sequence ID" value="NDV02109.1"/>
    <property type="molecule type" value="Genomic_DNA"/>
</dbReference>
<organism evidence="4 5">
    <name type="scientific">Pseudoroseicyclus tamaricis</name>
    <dbReference type="NCBI Taxonomy" id="2705421"/>
    <lineage>
        <taxon>Bacteria</taxon>
        <taxon>Pseudomonadati</taxon>
        <taxon>Pseudomonadota</taxon>
        <taxon>Alphaproteobacteria</taxon>
        <taxon>Rhodobacterales</taxon>
        <taxon>Paracoccaceae</taxon>
        <taxon>Pseudoroseicyclus</taxon>
    </lineage>
</organism>
<comment type="similarity">
    <text evidence="1 2">Belongs to the UPF0301 (AlgH) family.</text>
</comment>
<evidence type="ECO:0000256" key="1">
    <source>
        <dbReference type="ARBA" id="ARBA00009600"/>
    </source>
</evidence>
<dbReference type="Gene3D" id="3.40.1740.10">
    <property type="entry name" value="VC0467-like"/>
    <property type="match status" value="1"/>
</dbReference>
<sequence>MSTDDPSKDGPSRGEPSRERPEADETSASGPARKDSASDVTSLAGQLLVAMPDLSDPRFARAVVYLCAHGEDGAMGIIVNKPTPEIRFADLLRQLGIEPAVGMGDIRVHFGGPVEPQRGFVLHSADYESDEATLTVDDDVAMSATTDVLRDIASGQGPAQSMMALGYAGWGAGQLEEELARNDWLTVPARGDILFGRAAEHKWGAALKQNGIDPASLSSTSGRA</sequence>
<reference evidence="4 5" key="1">
    <citation type="submission" date="2020-02" db="EMBL/GenBank/DDBJ databases">
        <title>Pseudoroseicyclus tamarix, sp. nov., isolated from offshore sediment of a Tamarix chinensis forest.</title>
        <authorList>
            <person name="Gai Y."/>
        </authorList>
    </citation>
    <scope>NUCLEOTIDE SEQUENCE [LARGE SCALE GENOMIC DNA]</scope>
    <source>
        <strain evidence="4 5">CLL3-39</strain>
    </source>
</reference>
<dbReference type="Proteomes" id="UP000474757">
    <property type="component" value="Unassembled WGS sequence"/>
</dbReference>
<dbReference type="GO" id="GO:0005829">
    <property type="term" value="C:cytosol"/>
    <property type="evidence" value="ECO:0007669"/>
    <property type="project" value="TreeGrafter"/>
</dbReference>
<dbReference type="PANTHER" id="PTHR30327:SF1">
    <property type="entry name" value="UPF0301 PROTEIN YQGE"/>
    <property type="match status" value="1"/>
</dbReference>
<dbReference type="RefSeq" id="WP_163894744.1">
    <property type="nucleotide sequence ID" value="NZ_JAAFYS010000003.1"/>
</dbReference>
<keyword evidence="5" id="KW-1185">Reference proteome</keyword>
<feature type="compositionally biased region" description="Basic and acidic residues" evidence="3">
    <location>
        <begin position="1"/>
        <end position="23"/>
    </location>
</feature>
<comment type="caution">
    <text evidence="4">The sequence shown here is derived from an EMBL/GenBank/DDBJ whole genome shotgun (WGS) entry which is preliminary data.</text>
</comment>
<proteinExistence type="inferred from homology"/>
<dbReference type="Pfam" id="PF02622">
    <property type="entry name" value="DUF179"/>
    <property type="match status" value="1"/>
</dbReference>
<feature type="region of interest" description="Disordered" evidence="3">
    <location>
        <begin position="1"/>
        <end position="39"/>
    </location>
</feature>
<protein>
    <recommendedName>
        <fullName evidence="2">UPF0301 protein GZA08_14150</fullName>
    </recommendedName>
</protein>